<sequence>MLGVLNIANTLALVALYLQGAFSPSVAYLNQNIATPTIDCAARVASTSYTWFVKSPLSLPAPPAPPQVASSVVAIALPQYQYGPQPFTNSNLHWATSSSPITDIFWAIPTPTTAATTASLALSIFHAIIQDSSSPSPSAQAQELALWHPDNSHSDNSHPHNSHGRTLQFLQFLRHLLQLTMGAILLLVLSHALRPHVPCVVVRRFDGRWQIDIVFVNTGTAAPQEAAVIPIEEIAVEDENAEEEPAAEGEMDDPAAVPDEAEVAAAEEAGPIDGEELDEEPVIEEVDEAALEDAAEQEPAAEGEVEAAAEGELAALEEPATVQDEVAAQEDVIEEEWQLPVVDDALAAASHDVAIPGSPPCTPKRPHTLNRPFPEPQTPPTPTPLPQTPPRQWLATPAPGTGTVRRWRYLGQVGVRNVVTPLAAALQNAAERLEKWVA</sequence>
<evidence type="ECO:0000313" key="4">
    <source>
        <dbReference type="Proteomes" id="UP001221142"/>
    </source>
</evidence>
<accession>A0AAD7C498</accession>
<dbReference type="AlphaFoldDB" id="A0AAD7C498"/>
<feature type="compositionally biased region" description="Low complexity" evidence="1">
    <location>
        <begin position="260"/>
        <end position="269"/>
    </location>
</feature>
<gene>
    <name evidence="3" type="ORF">FB45DRAFT_1056337</name>
</gene>
<keyword evidence="4" id="KW-1185">Reference proteome</keyword>
<feature type="compositionally biased region" description="Pro residues" evidence="1">
    <location>
        <begin position="373"/>
        <end position="389"/>
    </location>
</feature>
<organism evidence="3 4">
    <name type="scientific">Roridomyces roridus</name>
    <dbReference type="NCBI Taxonomy" id="1738132"/>
    <lineage>
        <taxon>Eukaryota</taxon>
        <taxon>Fungi</taxon>
        <taxon>Dikarya</taxon>
        <taxon>Basidiomycota</taxon>
        <taxon>Agaricomycotina</taxon>
        <taxon>Agaricomycetes</taxon>
        <taxon>Agaricomycetidae</taxon>
        <taxon>Agaricales</taxon>
        <taxon>Marasmiineae</taxon>
        <taxon>Mycenaceae</taxon>
        <taxon>Roridomyces</taxon>
    </lineage>
</organism>
<comment type="caution">
    <text evidence="3">The sequence shown here is derived from an EMBL/GenBank/DDBJ whole genome shotgun (WGS) entry which is preliminary data.</text>
</comment>
<evidence type="ECO:0000256" key="2">
    <source>
        <dbReference type="SAM" id="SignalP"/>
    </source>
</evidence>
<feature type="signal peptide" evidence="2">
    <location>
        <begin position="1"/>
        <end position="27"/>
    </location>
</feature>
<proteinExistence type="predicted"/>
<reference evidence="3" key="1">
    <citation type="submission" date="2023-03" db="EMBL/GenBank/DDBJ databases">
        <title>Massive genome expansion in bonnet fungi (Mycena s.s.) driven by repeated elements and novel gene families across ecological guilds.</title>
        <authorList>
            <consortium name="Lawrence Berkeley National Laboratory"/>
            <person name="Harder C.B."/>
            <person name="Miyauchi S."/>
            <person name="Viragh M."/>
            <person name="Kuo A."/>
            <person name="Thoen E."/>
            <person name="Andreopoulos B."/>
            <person name="Lu D."/>
            <person name="Skrede I."/>
            <person name="Drula E."/>
            <person name="Henrissat B."/>
            <person name="Morin E."/>
            <person name="Kohler A."/>
            <person name="Barry K."/>
            <person name="LaButti K."/>
            <person name="Morin E."/>
            <person name="Salamov A."/>
            <person name="Lipzen A."/>
            <person name="Mereny Z."/>
            <person name="Hegedus B."/>
            <person name="Baldrian P."/>
            <person name="Stursova M."/>
            <person name="Weitz H."/>
            <person name="Taylor A."/>
            <person name="Grigoriev I.V."/>
            <person name="Nagy L.G."/>
            <person name="Martin F."/>
            <person name="Kauserud H."/>
        </authorList>
    </citation>
    <scope>NUCLEOTIDE SEQUENCE</scope>
    <source>
        <strain evidence="3">9284</strain>
    </source>
</reference>
<name>A0AAD7C498_9AGAR</name>
<dbReference type="Proteomes" id="UP001221142">
    <property type="component" value="Unassembled WGS sequence"/>
</dbReference>
<feature type="chain" id="PRO_5041897149" evidence="2">
    <location>
        <begin position="28"/>
        <end position="438"/>
    </location>
</feature>
<dbReference type="EMBL" id="JARKIF010000006">
    <property type="protein sequence ID" value="KAJ7637119.1"/>
    <property type="molecule type" value="Genomic_DNA"/>
</dbReference>
<keyword evidence="2" id="KW-0732">Signal</keyword>
<feature type="region of interest" description="Disordered" evidence="1">
    <location>
        <begin position="260"/>
        <end position="279"/>
    </location>
</feature>
<protein>
    <submittedName>
        <fullName evidence="3">Uncharacterized protein</fullName>
    </submittedName>
</protein>
<evidence type="ECO:0000256" key="1">
    <source>
        <dbReference type="SAM" id="MobiDB-lite"/>
    </source>
</evidence>
<evidence type="ECO:0000313" key="3">
    <source>
        <dbReference type="EMBL" id="KAJ7637119.1"/>
    </source>
</evidence>
<feature type="region of interest" description="Disordered" evidence="1">
    <location>
        <begin position="352"/>
        <end position="401"/>
    </location>
</feature>